<protein>
    <submittedName>
        <fullName evidence="1">Uncharacterized protein</fullName>
    </submittedName>
</protein>
<comment type="caution">
    <text evidence="1">The sequence shown here is derived from an EMBL/GenBank/DDBJ whole genome shotgun (WGS) entry which is preliminary data.</text>
</comment>
<feature type="non-terminal residue" evidence="1">
    <location>
        <position position="1"/>
    </location>
</feature>
<dbReference type="Proteomes" id="UP000257109">
    <property type="component" value="Unassembled WGS sequence"/>
</dbReference>
<dbReference type="PANTHER" id="PTHR33067:SF9">
    <property type="entry name" value="RNA-DIRECTED DNA POLYMERASE"/>
    <property type="match status" value="1"/>
</dbReference>
<organism evidence="1 2">
    <name type="scientific">Mucuna pruriens</name>
    <name type="common">Velvet bean</name>
    <name type="synonym">Dolichos pruriens</name>
    <dbReference type="NCBI Taxonomy" id="157652"/>
    <lineage>
        <taxon>Eukaryota</taxon>
        <taxon>Viridiplantae</taxon>
        <taxon>Streptophyta</taxon>
        <taxon>Embryophyta</taxon>
        <taxon>Tracheophyta</taxon>
        <taxon>Spermatophyta</taxon>
        <taxon>Magnoliopsida</taxon>
        <taxon>eudicotyledons</taxon>
        <taxon>Gunneridae</taxon>
        <taxon>Pentapetalae</taxon>
        <taxon>rosids</taxon>
        <taxon>fabids</taxon>
        <taxon>Fabales</taxon>
        <taxon>Fabaceae</taxon>
        <taxon>Papilionoideae</taxon>
        <taxon>50 kb inversion clade</taxon>
        <taxon>NPAAA clade</taxon>
        <taxon>indigoferoid/millettioid clade</taxon>
        <taxon>Phaseoleae</taxon>
        <taxon>Mucuna</taxon>
    </lineage>
</organism>
<dbReference type="AlphaFoldDB" id="A0A371FNJ2"/>
<evidence type="ECO:0000313" key="1">
    <source>
        <dbReference type="EMBL" id="RDX79915.1"/>
    </source>
</evidence>
<reference evidence="1" key="1">
    <citation type="submission" date="2018-05" db="EMBL/GenBank/DDBJ databases">
        <title>Draft genome of Mucuna pruriens seed.</title>
        <authorList>
            <person name="Nnadi N.E."/>
            <person name="Vos R."/>
            <person name="Hasami M.H."/>
            <person name="Devisetty U.K."/>
            <person name="Aguiy J.C."/>
        </authorList>
    </citation>
    <scope>NUCLEOTIDE SEQUENCE [LARGE SCALE GENOMIC DNA]</scope>
    <source>
        <strain evidence="1">JCA_2017</strain>
    </source>
</reference>
<dbReference type="PANTHER" id="PTHR33067">
    <property type="entry name" value="RNA-DIRECTED DNA POLYMERASE-RELATED"/>
    <property type="match status" value="1"/>
</dbReference>
<proteinExistence type="predicted"/>
<gene>
    <name evidence="1" type="ORF">CR513_39599</name>
</gene>
<accession>A0A371FNJ2</accession>
<sequence>MGLVLTQHVDEQSRRNIQMNIHPSITTPPTYEQYETLGHKGKNRQMGNFFAKVVEETSFIFQSQNNPYSSHYNPSWREQPNFSWGRQQKGQTQNVYRVPHMQNQNQGQRQEERRPRLQNTMTQYMARNNERLKATKTQIFNLVTLVSQQTELNPRKEMKIITLRSEKELKESQKTEKKVAPPKNKSPTKDIAVDVIDDVLTPKKVSVLFPHRLKYDKKDKKIFRKLHINISFVEGIAQIPNYAKFYLRSCPPKLKDPGCFTIPYTLSNLHFEKALCDFIFGRAVIDVKQGKLNLRLGNKEVNFIASNSHKIPSLLVSCNYVQTLDIFDETLSGNYLNTRKPCFKTLRNLKSCNKPIKNSLRSLNNNMSS</sequence>
<keyword evidence="2" id="KW-1185">Reference proteome</keyword>
<dbReference type="EMBL" id="QJKJ01008393">
    <property type="protein sequence ID" value="RDX79915.1"/>
    <property type="molecule type" value="Genomic_DNA"/>
</dbReference>
<evidence type="ECO:0000313" key="2">
    <source>
        <dbReference type="Proteomes" id="UP000257109"/>
    </source>
</evidence>
<name>A0A371FNJ2_MUCPR</name>
<feature type="non-terminal residue" evidence="1">
    <location>
        <position position="369"/>
    </location>
</feature>